<gene>
    <name evidence="2" type="ORF">KHLLAP_LOCUS263</name>
</gene>
<accession>A0AAI8V8J5</accession>
<feature type="compositionally biased region" description="Low complexity" evidence="1">
    <location>
        <begin position="235"/>
        <end position="246"/>
    </location>
</feature>
<feature type="region of interest" description="Disordered" evidence="1">
    <location>
        <begin position="152"/>
        <end position="183"/>
    </location>
</feature>
<protein>
    <submittedName>
        <fullName evidence="2">Uu.00g026480.m01.CDS01</fullName>
    </submittedName>
</protein>
<dbReference type="Proteomes" id="UP001295740">
    <property type="component" value="Unassembled WGS sequence"/>
</dbReference>
<dbReference type="AlphaFoldDB" id="A0AAI8V8J5"/>
<feature type="compositionally biased region" description="Polar residues" evidence="1">
    <location>
        <begin position="173"/>
        <end position="183"/>
    </location>
</feature>
<evidence type="ECO:0000256" key="1">
    <source>
        <dbReference type="SAM" id="MobiDB-lite"/>
    </source>
</evidence>
<reference evidence="2" key="1">
    <citation type="submission" date="2023-10" db="EMBL/GenBank/DDBJ databases">
        <authorList>
            <person name="Hackl T."/>
        </authorList>
    </citation>
    <scope>NUCLEOTIDE SEQUENCE</scope>
</reference>
<sequence length="352" mass="39984">MCTQIFLRFHRCPCQLRYHLDECEHGRSSARCVHVATALKWTHRDYCHFHMKTRRAALRRERTKERDYQEARAAFFRDEYHLYCSDSGVEWGGDVGDVAGVGVGGGDVAGAGVGAAAEELSFIWKDLQELEGGTGANIFADDNLIIFNQSTDQSTTQPQQQQLPEHPNPNPNRSHPTQDQEQDWTYNPSTVFEEFDNTITAANFPPHASASALLSHFSHLDEQHSYPPPDKQYRSGSSSPVQMPSSRLRPSQLRDLTQALTFDTAPSDLQYRQWKEPSSSSPLPSRLDFRSHVQGTEQPVTVTKNGIENEKKRESKEKMMERERSAYYQHQKQLWKARPLMTAAAADLGIFD</sequence>
<evidence type="ECO:0000313" key="3">
    <source>
        <dbReference type="Proteomes" id="UP001295740"/>
    </source>
</evidence>
<dbReference type="EMBL" id="CAUWAG010000003">
    <property type="protein sequence ID" value="CAJ2499795.1"/>
    <property type="molecule type" value="Genomic_DNA"/>
</dbReference>
<feature type="compositionally biased region" description="Low complexity" evidence="1">
    <location>
        <begin position="152"/>
        <end position="165"/>
    </location>
</feature>
<evidence type="ECO:0000313" key="2">
    <source>
        <dbReference type="EMBL" id="CAJ2499795.1"/>
    </source>
</evidence>
<organism evidence="2 3">
    <name type="scientific">Anthostomella pinea</name>
    <dbReference type="NCBI Taxonomy" id="933095"/>
    <lineage>
        <taxon>Eukaryota</taxon>
        <taxon>Fungi</taxon>
        <taxon>Dikarya</taxon>
        <taxon>Ascomycota</taxon>
        <taxon>Pezizomycotina</taxon>
        <taxon>Sordariomycetes</taxon>
        <taxon>Xylariomycetidae</taxon>
        <taxon>Xylariales</taxon>
        <taxon>Xylariaceae</taxon>
        <taxon>Anthostomella</taxon>
    </lineage>
</organism>
<keyword evidence="3" id="KW-1185">Reference proteome</keyword>
<comment type="caution">
    <text evidence="2">The sequence shown here is derived from an EMBL/GenBank/DDBJ whole genome shotgun (WGS) entry which is preliminary data.</text>
</comment>
<name>A0AAI8V8J5_9PEZI</name>
<proteinExistence type="predicted"/>
<feature type="region of interest" description="Disordered" evidence="1">
    <location>
        <begin position="221"/>
        <end position="249"/>
    </location>
</feature>